<dbReference type="EMBL" id="NBII01000007">
    <property type="protein sequence ID" value="PAV17067.1"/>
    <property type="molecule type" value="Genomic_DNA"/>
</dbReference>
<organism evidence="1 2">
    <name type="scientific">Pyrrhoderma noxium</name>
    <dbReference type="NCBI Taxonomy" id="2282107"/>
    <lineage>
        <taxon>Eukaryota</taxon>
        <taxon>Fungi</taxon>
        <taxon>Dikarya</taxon>
        <taxon>Basidiomycota</taxon>
        <taxon>Agaricomycotina</taxon>
        <taxon>Agaricomycetes</taxon>
        <taxon>Hymenochaetales</taxon>
        <taxon>Hymenochaetaceae</taxon>
        <taxon>Pyrrhoderma</taxon>
    </lineage>
</organism>
<reference evidence="1 2" key="1">
    <citation type="journal article" date="2017" name="Mol. Ecol.">
        <title>Comparative and population genomic landscape of Phellinus noxius: A hypervariable fungus causing root rot in trees.</title>
        <authorList>
            <person name="Chung C.L."/>
            <person name="Lee T.J."/>
            <person name="Akiba M."/>
            <person name="Lee H.H."/>
            <person name="Kuo T.H."/>
            <person name="Liu D."/>
            <person name="Ke H.M."/>
            <person name="Yokoi T."/>
            <person name="Roa M.B."/>
            <person name="Lu M.J."/>
            <person name="Chang Y.Y."/>
            <person name="Ann P.J."/>
            <person name="Tsai J.N."/>
            <person name="Chen C.Y."/>
            <person name="Tzean S.S."/>
            <person name="Ota Y."/>
            <person name="Hattori T."/>
            <person name="Sahashi N."/>
            <person name="Liou R.F."/>
            <person name="Kikuchi T."/>
            <person name="Tsai I.J."/>
        </authorList>
    </citation>
    <scope>NUCLEOTIDE SEQUENCE [LARGE SCALE GENOMIC DNA]</scope>
    <source>
        <strain evidence="1 2">FFPRI411160</strain>
    </source>
</reference>
<evidence type="ECO:0000313" key="1">
    <source>
        <dbReference type="EMBL" id="PAV17067.1"/>
    </source>
</evidence>
<dbReference type="OrthoDB" id="10002170at2759"/>
<name>A0A286UBY2_9AGAM</name>
<keyword evidence="2" id="KW-1185">Reference proteome</keyword>
<dbReference type="Proteomes" id="UP000217199">
    <property type="component" value="Unassembled WGS sequence"/>
</dbReference>
<gene>
    <name evidence="1" type="ORF">PNOK_0713100</name>
</gene>
<dbReference type="InParanoid" id="A0A286UBY2"/>
<dbReference type="AlphaFoldDB" id="A0A286UBY2"/>
<evidence type="ECO:0000313" key="2">
    <source>
        <dbReference type="Proteomes" id="UP000217199"/>
    </source>
</evidence>
<proteinExistence type="predicted"/>
<sequence length="93" mass="11038">MEDHKQYSFISSFSQKYPKSAGALFATFNDLHLVQNWGTLNRYWCREYSRSMFYERSSLYSLGKECFQRSWKSPRAASLRPFVIPVGIYNDMN</sequence>
<comment type="caution">
    <text evidence="1">The sequence shown here is derived from an EMBL/GenBank/DDBJ whole genome shotgun (WGS) entry which is preliminary data.</text>
</comment>
<accession>A0A286UBY2</accession>
<protein>
    <submittedName>
        <fullName evidence="1">Uncharacterized protein</fullName>
    </submittedName>
</protein>